<evidence type="ECO:0000256" key="1">
    <source>
        <dbReference type="SAM" id="MobiDB-lite"/>
    </source>
</evidence>
<dbReference type="Pfam" id="PF07992">
    <property type="entry name" value="Pyr_redox_2"/>
    <property type="match status" value="1"/>
</dbReference>
<feature type="compositionally biased region" description="Gly residues" evidence="1">
    <location>
        <begin position="43"/>
        <end position="66"/>
    </location>
</feature>
<dbReference type="PRINTS" id="PR00411">
    <property type="entry name" value="PNDRDTASEI"/>
</dbReference>
<evidence type="ECO:0000313" key="3">
    <source>
        <dbReference type="EMBL" id="OJJ99167.1"/>
    </source>
</evidence>
<feature type="region of interest" description="Disordered" evidence="1">
    <location>
        <begin position="43"/>
        <end position="78"/>
    </location>
</feature>
<dbReference type="AlphaFoldDB" id="A0A1L9WTF2"/>
<dbReference type="Gene3D" id="3.50.50.100">
    <property type="match status" value="1"/>
</dbReference>
<keyword evidence="4" id="KW-1185">Reference proteome</keyword>
<dbReference type="SUPFAM" id="SSF51905">
    <property type="entry name" value="FAD/NAD(P)-binding domain"/>
    <property type="match status" value="1"/>
</dbReference>
<proteinExistence type="predicted"/>
<dbReference type="GO" id="GO:0005737">
    <property type="term" value="C:cytoplasm"/>
    <property type="evidence" value="ECO:0007669"/>
    <property type="project" value="TreeGrafter"/>
</dbReference>
<dbReference type="PANTHER" id="PTHR43735">
    <property type="entry name" value="APOPTOSIS-INDUCING FACTOR 1"/>
    <property type="match status" value="1"/>
</dbReference>
<dbReference type="InterPro" id="IPR023753">
    <property type="entry name" value="FAD/NAD-binding_dom"/>
</dbReference>
<dbReference type="GO" id="GO:0004174">
    <property type="term" value="F:electron-transferring-flavoprotein dehydrogenase activity"/>
    <property type="evidence" value="ECO:0007669"/>
    <property type="project" value="TreeGrafter"/>
</dbReference>
<accession>A0A1L9WTF2</accession>
<feature type="domain" description="FAD/NAD(P)-binding" evidence="2">
    <location>
        <begin position="14"/>
        <end position="361"/>
    </location>
</feature>
<protein>
    <recommendedName>
        <fullName evidence="2">FAD/NAD(P)-binding domain-containing protein</fullName>
    </recommendedName>
</protein>
<dbReference type="GO" id="GO:0050660">
    <property type="term" value="F:flavin adenine dinucleotide binding"/>
    <property type="evidence" value="ECO:0007669"/>
    <property type="project" value="TreeGrafter"/>
</dbReference>
<name>A0A1L9WTF2_ASPA1</name>
<dbReference type="OrthoDB" id="202203at2759"/>
<evidence type="ECO:0000313" key="4">
    <source>
        <dbReference type="Proteomes" id="UP000184546"/>
    </source>
</evidence>
<dbReference type="STRING" id="690307.A0A1L9WTF2"/>
<dbReference type="PANTHER" id="PTHR43735:SF24">
    <property type="entry name" value="NUCLEOTIDE-DISULPHIDE OXIDOREDUCTASE AMID-LIKE, PUTATIVE (AFU_ORTHOLOGUE AFUA_1G17180)-RELATED"/>
    <property type="match status" value="1"/>
</dbReference>
<dbReference type="GeneID" id="30977431"/>
<gene>
    <name evidence="3" type="ORF">ASPACDRAFT_60972</name>
</gene>
<reference evidence="4" key="1">
    <citation type="journal article" date="2017" name="Genome Biol.">
        <title>Comparative genomics reveals high biological diversity and specific adaptations in the industrially and medically important fungal genus Aspergillus.</title>
        <authorList>
            <person name="de Vries R.P."/>
            <person name="Riley R."/>
            <person name="Wiebenga A."/>
            <person name="Aguilar-Osorio G."/>
            <person name="Amillis S."/>
            <person name="Uchima C.A."/>
            <person name="Anderluh G."/>
            <person name="Asadollahi M."/>
            <person name="Askin M."/>
            <person name="Barry K."/>
            <person name="Battaglia E."/>
            <person name="Bayram O."/>
            <person name="Benocci T."/>
            <person name="Braus-Stromeyer S.A."/>
            <person name="Caldana C."/>
            <person name="Canovas D."/>
            <person name="Cerqueira G.C."/>
            <person name="Chen F."/>
            <person name="Chen W."/>
            <person name="Choi C."/>
            <person name="Clum A."/>
            <person name="Dos Santos R.A."/>
            <person name="Damasio A.R."/>
            <person name="Diallinas G."/>
            <person name="Emri T."/>
            <person name="Fekete E."/>
            <person name="Flipphi M."/>
            <person name="Freyberg S."/>
            <person name="Gallo A."/>
            <person name="Gournas C."/>
            <person name="Habgood R."/>
            <person name="Hainaut M."/>
            <person name="Harispe M.L."/>
            <person name="Henrissat B."/>
            <person name="Hilden K.S."/>
            <person name="Hope R."/>
            <person name="Hossain A."/>
            <person name="Karabika E."/>
            <person name="Karaffa L."/>
            <person name="Karanyi Z."/>
            <person name="Krasevec N."/>
            <person name="Kuo A."/>
            <person name="Kusch H."/>
            <person name="LaButti K."/>
            <person name="Lagendijk E.L."/>
            <person name="Lapidus A."/>
            <person name="Levasseur A."/>
            <person name="Lindquist E."/>
            <person name="Lipzen A."/>
            <person name="Logrieco A.F."/>
            <person name="MacCabe A."/>
            <person name="Maekelae M.R."/>
            <person name="Malavazi I."/>
            <person name="Melin P."/>
            <person name="Meyer V."/>
            <person name="Mielnichuk N."/>
            <person name="Miskei M."/>
            <person name="Molnar A.P."/>
            <person name="Mule G."/>
            <person name="Ngan C.Y."/>
            <person name="Orejas M."/>
            <person name="Orosz E."/>
            <person name="Ouedraogo J.P."/>
            <person name="Overkamp K.M."/>
            <person name="Park H.-S."/>
            <person name="Perrone G."/>
            <person name="Piumi F."/>
            <person name="Punt P.J."/>
            <person name="Ram A.F."/>
            <person name="Ramon A."/>
            <person name="Rauscher S."/>
            <person name="Record E."/>
            <person name="Riano-Pachon D.M."/>
            <person name="Robert V."/>
            <person name="Roehrig J."/>
            <person name="Ruller R."/>
            <person name="Salamov A."/>
            <person name="Salih N.S."/>
            <person name="Samson R.A."/>
            <person name="Sandor E."/>
            <person name="Sanguinetti M."/>
            <person name="Schuetze T."/>
            <person name="Sepcic K."/>
            <person name="Shelest E."/>
            <person name="Sherlock G."/>
            <person name="Sophianopoulou V."/>
            <person name="Squina F.M."/>
            <person name="Sun H."/>
            <person name="Susca A."/>
            <person name="Todd R.B."/>
            <person name="Tsang A."/>
            <person name="Unkles S.E."/>
            <person name="van de Wiele N."/>
            <person name="van Rossen-Uffink D."/>
            <person name="Oliveira J.V."/>
            <person name="Vesth T.C."/>
            <person name="Visser J."/>
            <person name="Yu J.-H."/>
            <person name="Zhou M."/>
            <person name="Andersen M.R."/>
            <person name="Archer D.B."/>
            <person name="Baker S.E."/>
            <person name="Benoit I."/>
            <person name="Brakhage A.A."/>
            <person name="Braus G.H."/>
            <person name="Fischer R."/>
            <person name="Frisvad J.C."/>
            <person name="Goldman G.H."/>
            <person name="Houbraken J."/>
            <person name="Oakley B."/>
            <person name="Pocsi I."/>
            <person name="Scazzocchio C."/>
            <person name="Seiboth B."/>
            <person name="vanKuyk P.A."/>
            <person name="Wortman J."/>
            <person name="Dyer P.S."/>
            <person name="Grigoriev I.V."/>
        </authorList>
    </citation>
    <scope>NUCLEOTIDE SEQUENCE [LARGE SCALE GENOMIC DNA]</scope>
    <source>
        <strain evidence="4">ATCC 16872 / CBS 172.66 / WB 5094</strain>
    </source>
</reference>
<dbReference type="EMBL" id="KV878978">
    <property type="protein sequence ID" value="OJJ99167.1"/>
    <property type="molecule type" value="Genomic_DNA"/>
</dbReference>
<dbReference type="VEuPathDB" id="FungiDB:ASPACDRAFT_60972"/>
<organism evidence="3 4">
    <name type="scientific">Aspergillus aculeatus (strain ATCC 16872 / CBS 172.66 / WB 5094)</name>
    <dbReference type="NCBI Taxonomy" id="690307"/>
    <lineage>
        <taxon>Eukaryota</taxon>
        <taxon>Fungi</taxon>
        <taxon>Dikarya</taxon>
        <taxon>Ascomycota</taxon>
        <taxon>Pezizomycotina</taxon>
        <taxon>Eurotiomycetes</taxon>
        <taxon>Eurotiomycetidae</taxon>
        <taxon>Eurotiales</taxon>
        <taxon>Aspergillaceae</taxon>
        <taxon>Aspergillus</taxon>
        <taxon>Aspergillus subgen. Circumdati</taxon>
    </lineage>
</organism>
<dbReference type="InterPro" id="IPR036188">
    <property type="entry name" value="FAD/NAD-bd_sf"/>
</dbReference>
<dbReference type="OMA" id="GAAMHQG"/>
<dbReference type="RefSeq" id="XP_020055507.1">
    <property type="nucleotide sequence ID" value="XM_020203617.1"/>
</dbReference>
<evidence type="ECO:0000259" key="2">
    <source>
        <dbReference type="Pfam" id="PF07992"/>
    </source>
</evidence>
<sequence>MVVVTLSSTLREQHVVILGGAYAGLSTALNLLRICDGTITSFGKGGKGGRGGRGGGSEGGRGGRLGDNGRRQMMAPQAPQRMPKITILDPRDGFYHAVGTPMAHTTKSYIEHPWRTWDQIAELKRPSVSILKGTAVRADLETKRLLYLSSESNGQQQQHTLDYDFLVVGTGLRRPWPTVPVATTKSEYAMQAGRYIDRLRTCDSVVVIGGGAVGIEMAAEIKHRYPTKQVTLVHSRSALLSSEPVPSEFQDQVLQVAQLGGVNVMLKNRVLGVTEGPGNVKTIKLEDGKQLTADEVIWATSSAAPVTEFLPREALDEKGFVNVLPSTQFAANIPNCQTHFAVGDVIATPGIRLAKTAIRMGRTAAMNIARMMVSAEQGHGLQPVPAEMRGPNKGLSLILGGSGAALDEKTGDIFCGPEVKNGIFGDDMALHRKYSLLDWEGPGC</sequence>
<dbReference type="PRINTS" id="PR00368">
    <property type="entry name" value="FADPNR"/>
</dbReference>
<dbReference type="Proteomes" id="UP000184546">
    <property type="component" value="Unassembled WGS sequence"/>
</dbReference>